<dbReference type="GO" id="GO:0009381">
    <property type="term" value="F:excinuclease ABC activity"/>
    <property type="evidence" value="ECO:0007669"/>
    <property type="project" value="InterPro"/>
</dbReference>
<comment type="caution">
    <text evidence="4">The sequence shown here is derived from an EMBL/GenBank/DDBJ whole genome shotgun (WGS) entry which is preliminary data.</text>
</comment>
<feature type="domain" description="GIY-YIG" evidence="2">
    <location>
        <begin position="16"/>
        <end position="131"/>
    </location>
</feature>
<dbReference type="InterPro" id="IPR000305">
    <property type="entry name" value="GIY-YIG_endonuc"/>
</dbReference>
<dbReference type="Pfam" id="PF02151">
    <property type="entry name" value="UVR"/>
    <property type="match status" value="1"/>
</dbReference>
<evidence type="ECO:0000259" key="3">
    <source>
        <dbReference type="PROSITE" id="PS50165"/>
    </source>
</evidence>
<dbReference type="Gene3D" id="4.10.860.10">
    <property type="entry name" value="UVR domain"/>
    <property type="match status" value="1"/>
</dbReference>
<evidence type="ECO:0000313" key="5">
    <source>
        <dbReference type="Proteomes" id="UP000228681"/>
    </source>
</evidence>
<dbReference type="PROSITE" id="PS50164">
    <property type="entry name" value="GIY_YIG"/>
    <property type="match status" value="1"/>
</dbReference>
<dbReference type="Gene3D" id="3.40.1440.10">
    <property type="entry name" value="GIY-YIG endonuclease"/>
    <property type="match status" value="1"/>
</dbReference>
<dbReference type="InterPro" id="IPR050066">
    <property type="entry name" value="UvrABC_protein_C"/>
</dbReference>
<dbReference type="EMBL" id="PCRS01000006">
    <property type="protein sequence ID" value="PIP25138.1"/>
    <property type="molecule type" value="Genomic_DNA"/>
</dbReference>
<evidence type="ECO:0000259" key="1">
    <source>
        <dbReference type="PROSITE" id="PS50151"/>
    </source>
</evidence>
<dbReference type="PROSITE" id="PS50165">
    <property type="entry name" value="UVRC"/>
    <property type="match status" value="1"/>
</dbReference>
<dbReference type="Gene3D" id="3.30.420.340">
    <property type="entry name" value="UvrC, RNAse H endonuclease domain"/>
    <property type="match status" value="1"/>
</dbReference>
<name>A0A2G9Z0X5_9BACT</name>
<feature type="domain" description="UVR" evidence="1">
    <location>
        <begin position="250"/>
        <end position="285"/>
    </location>
</feature>
<dbReference type="Proteomes" id="UP000228681">
    <property type="component" value="Unassembled WGS sequence"/>
</dbReference>
<organism evidence="4 5">
    <name type="scientific">Candidatus Nealsonbacteria bacterium CG23_combo_of_CG06-09_8_20_14_all_36_12</name>
    <dbReference type="NCBI Taxonomy" id="1974718"/>
    <lineage>
        <taxon>Bacteria</taxon>
        <taxon>Candidatus Nealsoniibacteriota</taxon>
    </lineage>
</organism>
<dbReference type="InterPro" id="IPR035901">
    <property type="entry name" value="GIY-YIG_endonuc_sf"/>
</dbReference>
<dbReference type="InterPro" id="IPR001162">
    <property type="entry name" value="UvrC_RNase_H_dom"/>
</dbReference>
<dbReference type="Pfam" id="PF08459">
    <property type="entry name" value="UvrC_RNaseH_dom"/>
    <property type="match status" value="1"/>
</dbReference>
<dbReference type="GO" id="GO:0009380">
    <property type="term" value="C:excinuclease repair complex"/>
    <property type="evidence" value="ECO:0007669"/>
    <property type="project" value="TreeGrafter"/>
</dbReference>
<protein>
    <recommendedName>
        <fullName evidence="6">Excinuclease ABC subunit C</fullName>
    </recommendedName>
</protein>
<evidence type="ECO:0000259" key="2">
    <source>
        <dbReference type="PROSITE" id="PS50164"/>
    </source>
</evidence>
<feature type="domain" description="UvrC family homology region profile" evidence="3">
    <location>
        <begin position="208"/>
        <end position="404"/>
    </location>
</feature>
<dbReference type="AlphaFoldDB" id="A0A2G9Z0X5"/>
<dbReference type="InterPro" id="IPR047296">
    <property type="entry name" value="GIY-YIG_UvrC_Cho"/>
</dbReference>
<accession>A0A2G9Z0X5</accession>
<dbReference type="SUPFAM" id="SSF46600">
    <property type="entry name" value="C-terminal UvrC-binding domain of UvrB"/>
    <property type="match status" value="1"/>
</dbReference>
<gene>
    <name evidence="4" type="ORF">COX34_00420</name>
</gene>
<dbReference type="SMART" id="SM00465">
    <property type="entry name" value="GIYc"/>
    <property type="match status" value="1"/>
</dbReference>
<dbReference type="GO" id="GO:0006289">
    <property type="term" value="P:nucleotide-excision repair"/>
    <property type="evidence" value="ECO:0007669"/>
    <property type="project" value="InterPro"/>
</dbReference>
<dbReference type="SUPFAM" id="SSF82771">
    <property type="entry name" value="GIY-YIG endonuclease"/>
    <property type="match status" value="1"/>
</dbReference>
<evidence type="ECO:0008006" key="6">
    <source>
        <dbReference type="Google" id="ProtNLM"/>
    </source>
</evidence>
<dbReference type="InterPro" id="IPR001943">
    <property type="entry name" value="UVR_dom"/>
</dbReference>
<dbReference type="PROSITE" id="PS50151">
    <property type="entry name" value="UVR"/>
    <property type="match status" value="1"/>
</dbReference>
<reference evidence="4 5" key="1">
    <citation type="submission" date="2017-09" db="EMBL/GenBank/DDBJ databases">
        <title>Depth-based differentiation of microbial function through sediment-hosted aquifers and enrichment of novel symbionts in the deep terrestrial subsurface.</title>
        <authorList>
            <person name="Probst A.J."/>
            <person name="Ladd B."/>
            <person name="Jarett J.K."/>
            <person name="Geller-Mcgrath D.E."/>
            <person name="Sieber C.M."/>
            <person name="Emerson J.B."/>
            <person name="Anantharaman K."/>
            <person name="Thomas B.C."/>
            <person name="Malmstrom R."/>
            <person name="Stieglmeier M."/>
            <person name="Klingl A."/>
            <person name="Woyke T."/>
            <person name="Ryan C.M."/>
            <person name="Banfield J.F."/>
        </authorList>
    </citation>
    <scope>NUCLEOTIDE SEQUENCE [LARGE SCALE GENOMIC DNA]</scope>
    <source>
        <strain evidence="4">CG23_combo_of_CG06-09_8_20_14_all_36_12</strain>
    </source>
</reference>
<dbReference type="InterPro" id="IPR038476">
    <property type="entry name" value="UvrC_RNase_H_dom_sf"/>
</dbReference>
<dbReference type="Pfam" id="PF01541">
    <property type="entry name" value="GIY-YIG"/>
    <property type="match status" value="1"/>
</dbReference>
<dbReference type="CDD" id="cd10434">
    <property type="entry name" value="GIY-YIG_UvrC_Cho"/>
    <property type="match status" value="1"/>
</dbReference>
<evidence type="ECO:0000313" key="4">
    <source>
        <dbReference type="EMBL" id="PIP25138.1"/>
    </source>
</evidence>
<dbReference type="PANTHER" id="PTHR30562:SF1">
    <property type="entry name" value="UVRABC SYSTEM PROTEIN C"/>
    <property type="match status" value="1"/>
</dbReference>
<sequence>MGFKFIKKEEFAQLPKSPGIYCFKDKNGEILYIGKAINIRERVKNHFPSRSEGERRTNVLRTHPVKYREAVILPKAKLFNRVKQIGYIKTDLEFAEPSAHLTSHPASQGSTIEALILEANLIKKYQPKYNIVWRDDKNYFFVGVTKEDFPRIFWTHQIKRKLEIRNLKFEINYVGPFVDGKALKETLKILRKVFPYRTCKTLPKKPCLWYQLQRCPAPCFIEFKFQTSNLKNICQRNAKNIMKILQGKKNQVLKDLKREMKKVAKIQDFEKAAKIRDQITYLEKVLAHSKILEPLEIAGGENWSQIQKMLQKILKVKEKISRIEAYDVSNIQGQKATGSMVTFINGKPNKNLYRKFKIKIAGKPDDVAMIKEVLTRRFKHEEWGLPNLILIDGGIAQLNAALQIKDLRLQPTHHILPPLVGPLKIKEIRFISLAKKRSAAKLRTKLRFGAGENKLFIEGEKPSTRAKLGAGPVPHRNKVSGAGKPILLKNLPREIFNLILQLRDEAHRFARKYHLKLREVDLFKNL</sequence>
<dbReference type="InterPro" id="IPR036876">
    <property type="entry name" value="UVR_dom_sf"/>
</dbReference>
<dbReference type="PANTHER" id="PTHR30562">
    <property type="entry name" value="UVRC/OXIDOREDUCTASE"/>
    <property type="match status" value="1"/>
</dbReference>
<proteinExistence type="predicted"/>